<name>A0A9W8QG04_AKAMU</name>
<dbReference type="GeneID" id="80888333"/>
<evidence type="ECO:0000313" key="2">
    <source>
        <dbReference type="Proteomes" id="UP001144673"/>
    </source>
</evidence>
<dbReference type="AlphaFoldDB" id="A0A9W8QG04"/>
<dbReference type="Proteomes" id="UP001144673">
    <property type="component" value="Chromosome 6"/>
</dbReference>
<evidence type="ECO:0000313" key="1">
    <source>
        <dbReference type="EMBL" id="KAJ4155954.1"/>
    </source>
</evidence>
<organism evidence="1 2">
    <name type="scientific">Akanthomyces muscarius</name>
    <name type="common">Entomopathogenic fungus</name>
    <name type="synonym">Lecanicillium muscarium</name>
    <dbReference type="NCBI Taxonomy" id="2231603"/>
    <lineage>
        <taxon>Eukaryota</taxon>
        <taxon>Fungi</taxon>
        <taxon>Dikarya</taxon>
        <taxon>Ascomycota</taxon>
        <taxon>Pezizomycotina</taxon>
        <taxon>Sordariomycetes</taxon>
        <taxon>Hypocreomycetidae</taxon>
        <taxon>Hypocreales</taxon>
        <taxon>Cordycipitaceae</taxon>
        <taxon>Akanthomyces</taxon>
    </lineage>
</organism>
<reference evidence="1" key="1">
    <citation type="journal article" date="2023" name="Access Microbiol">
        <title>De-novo genome assembly for Akanthomyces muscarius, a biocontrol agent of insect agricultural pests.</title>
        <authorList>
            <person name="Erdos Z."/>
            <person name="Studholme D.J."/>
            <person name="Raymond B."/>
            <person name="Sharma M."/>
        </authorList>
    </citation>
    <scope>NUCLEOTIDE SEQUENCE</scope>
    <source>
        <strain evidence="1">Ve6</strain>
    </source>
</reference>
<gene>
    <name evidence="1" type="ORF">LMH87_001174</name>
</gene>
<dbReference type="EMBL" id="JAJHUN010000007">
    <property type="protein sequence ID" value="KAJ4155954.1"/>
    <property type="molecule type" value="Genomic_DNA"/>
</dbReference>
<sequence>MFPDFVDHIRDYKKVKEKPSSTSRFQEYLSVKRQKRERRPGTEHRVQDFPGQQQASFDNLLPRWCMSPLFFKTGQASGSPGQKIRLGLARIIFSSRKPC</sequence>
<protein>
    <submittedName>
        <fullName evidence="1">Uncharacterized protein</fullName>
    </submittedName>
</protein>
<accession>A0A9W8QG04</accession>
<dbReference type="RefSeq" id="XP_056056078.1">
    <property type="nucleotide sequence ID" value="XM_056199208.1"/>
</dbReference>
<keyword evidence="2" id="KW-1185">Reference proteome</keyword>
<comment type="caution">
    <text evidence="1">The sequence shown here is derived from an EMBL/GenBank/DDBJ whole genome shotgun (WGS) entry which is preliminary data.</text>
</comment>
<proteinExistence type="predicted"/>
<dbReference type="KEGG" id="amus:LMH87_001174"/>